<dbReference type="Pfam" id="PF01018">
    <property type="entry name" value="GTP1_OBG"/>
    <property type="match status" value="2"/>
</dbReference>
<dbReference type="Gene3D" id="3.40.50.300">
    <property type="entry name" value="P-loop containing nucleotide triphosphate hydrolases"/>
    <property type="match status" value="1"/>
</dbReference>
<dbReference type="InterPro" id="IPR006073">
    <property type="entry name" value="GTP-bd"/>
</dbReference>
<accession>A0A1J9Q052</accession>
<name>A0A1J9Q052_9EURO</name>
<keyword evidence="1" id="KW-0547">Nucleotide-binding</keyword>
<comment type="caution">
    <text evidence="5">The sequence shown here is derived from an EMBL/GenBank/DDBJ whole genome shotgun (WGS) entry which is preliminary data.</text>
</comment>
<evidence type="ECO:0000313" key="5">
    <source>
        <dbReference type="EMBL" id="OJD21522.1"/>
    </source>
</evidence>
<reference evidence="5 6" key="1">
    <citation type="submission" date="2015-08" db="EMBL/GenBank/DDBJ databases">
        <title>Emmonsia species relationships and genome sequence.</title>
        <authorList>
            <person name="Cuomo C.A."/>
            <person name="Schwartz I.S."/>
            <person name="Kenyon C."/>
            <person name="De Hoog G.S."/>
            <person name="Govender N.P."/>
            <person name="Botha A."/>
            <person name="Moreno L."/>
            <person name="De Vries M."/>
            <person name="Munoz J.F."/>
            <person name="Stielow J.B."/>
        </authorList>
    </citation>
    <scope>NUCLEOTIDE SEQUENCE [LARGE SCALE GENOMIC DNA]</scope>
    <source>
        <strain evidence="5 6">EI222</strain>
    </source>
</reference>
<proteinExistence type="predicted"/>
<dbReference type="SUPFAM" id="SSF52540">
    <property type="entry name" value="P-loop containing nucleoside triphosphate hydrolases"/>
    <property type="match status" value="1"/>
</dbReference>
<feature type="domain" description="Obg" evidence="4">
    <location>
        <begin position="93"/>
        <end position="319"/>
    </location>
</feature>
<evidence type="ECO:0000256" key="2">
    <source>
        <dbReference type="ARBA" id="ARBA00023134"/>
    </source>
</evidence>
<organism evidence="5 6">
    <name type="scientific">Blastomyces percursus</name>
    <dbReference type="NCBI Taxonomy" id="1658174"/>
    <lineage>
        <taxon>Eukaryota</taxon>
        <taxon>Fungi</taxon>
        <taxon>Dikarya</taxon>
        <taxon>Ascomycota</taxon>
        <taxon>Pezizomycotina</taxon>
        <taxon>Eurotiomycetes</taxon>
        <taxon>Eurotiomycetidae</taxon>
        <taxon>Onygenales</taxon>
        <taxon>Ajellomycetaceae</taxon>
        <taxon>Blastomyces</taxon>
    </lineage>
</organism>
<dbReference type="GO" id="GO:0003924">
    <property type="term" value="F:GTPase activity"/>
    <property type="evidence" value="ECO:0007669"/>
    <property type="project" value="InterPro"/>
</dbReference>
<evidence type="ECO:0000313" key="6">
    <source>
        <dbReference type="Proteomes" id="UP000242791"/>
    </source>
</evidence>
<dbReference type="STRING" id="1658174.A0A1J9Q052"/>
<keyword evidence="6" id="KW-1185">Reference proteome</keyword>
<dbReference type="GO" id="GO:0005739">
    <property type="term" value="C:mitochondrion"/>
    <property type="evidence" value="ECO:0007669"/>
    <property type="project" value="TreeGrafter"/>
</dbReference>
<dbReference type="PRINTS" id="PR00326">
    <property type="entry name" value="GTP1OBG"/>
</dbReference>
<dbReference type="GO" id="GO:0042254">
    <property type="term" value="P:ribosome biogenesis"/>
    <property type="evidence" value="ECO:0007669"/>
    <property type="project" value="UniProtKB-UniRule"/>
</dbReference>
<gene>
    <name evidence="5" type="ORF">ACJ73_07138</name>
</gene>
<dbReference type="CDD" id="cd01898">
    <property type="entry name" value="Obg"/>
    <property type="match status" value="1"/>
</dbReference>
<dbReference type="SUPFAM" id="SSF82051">
    <property type="entry name" value="Obg GTP-binding protein N-terminal domain"/>
    <property type="match status" value="1"/>
</dbReference>
<evidence type="ECO:0000259" key="3">
    <source>
        <dbReference type="PROSITE" id="PS51710"/>
    </source>
</evidence>
<feature type="domain" description="OBG-type G" evidence="3">
    <location>
        <begin position="320"/>
        <end position="576"/>
    </location>
</feature>
<sequence>MTPGGGTSQLRQTLMPFLYPMLSNSIPKPNSATISSGKLLRFSSTAATGRFNRTGTLHGRSETRFAHHPAPFARDIPHDISHLNPCPSDYSRSIFQDRCILTLHAGSGGNGCVSFLREKYIDDGPANGGDGGSGGNIFIQAVEGETSLHKLARKGIIKAGHGRSGQGKSKGGQRGKDVLLQVPVGTVVREIGRLDPLEEEQLRLAQLIREMGKEEGMRVASERRERWVFYPGSQPSDFLTEDFPVLPPARRSALATTQPKAPIYLDLSEHMADPILLAAGGVGGLGNPTFSSNTNPKPRFATRGEKGLKLELEFELKLLADVGLIGLPNAGKSTLLRSITNSRTRIGNWAFTTLSPKIGTVVIDNHSGRPLVEPKPGYPRRTNFTIADIPGLIEGAHLDKGLGLGFLRHVERAGILAFVVDLSAGDSVQALKGLWRELYEYNRLRERDLNLQTEERLVSWMPLGDPSSEQFANEFGGAQQLTPSTLTPSQRDVSAKNLPPIYTKPWFVIGTKADLPETQENYIALRSYLEEVENCMVEHPSGQQNAWRGKLYSMPVSAINAQGVKSIPERVVRLLDNY</sequence>
<evidence type="ECO:0000256" key="1">
    <source>
        <dbReference type="ARBA" id="ARBA00022741"/>
    </source>
</evidence>
<dbReference type="InterPro" id="IPR045086">
    <property type="entry name" value="OBG_GTPase"/>
</dbReference>
<dbReference type="PROSITE" id="PS51883">
    <property type="entry name" value="OBG"/>
    <property type="match status" value="1"/>
</dbReference>
<protein>
    <submittedName>
        <fullName evidence="5">Obg family GTPase CgtA</fullName>
    </submittedName>
</protein>
<dbReference type="AlphaFoldDB" id="A0A1J9Q052"/>
<dbReference type="Pfam" id="PF01926">
    <property type="entry name" value="MMR_HSR1"/>
    <property type="match status" value="1"/>
</dbReference>
<dbReference type="InterPro" id="IPR027417">
    <property type="entry name" value="P-loop_NTPase"/>
</dbReference>
<dbReference type="InterPro" id="IPR036726">
    <property type="entry name" value="GTP1_OBG_dom_sf"/>
</dbReference>
<dbReference type="EMBL" id="LGTZ01001380">
    <property type="protein sequence ID" value="OJD21522.1"/>
    <property type="molecule type" value="Genomic_DNA"/>
</dbReference>
<evidence type="ECO:0000259" key="4">
    <source>
        <dbReference type="PROSITE" id="PS51883"/>
    </source>
</evidence>
<dbReference type="InterPro" id="IPR006169">
    <property type="entry name" value="GTP1_OBG_dom"/>
</dbReference>
<dbReference type="GO" id="GO:0005525">
    <property type="term" value="F:GTP binding"/>
    <property type="evidence" value="ECO:0007669"/>
    <property type="project" value="UniProtKB-KW"/>
</dbReference>
<dbReference type="PROSITE" id="PS51710">
    <property type="entry name" value="G_OBG"/>
    <property type="match status" value="1"/>
</dbReference>
<dbReference type="OrthoDB" id="347018at2759"/>
<dbReference type="Gene3D" id="2.70.210.12">
    <property type="entry name" value="GTP1/OBG domain"/>
    <property type="match status" value="1"/>
</dbReference>
<dbReference type="Proteomes" id="UP000242791">
    <property type="component" value="Unassembled WGS sequence"/>
</dbReference>
<dbReference type="VEuPathDB" id="FungiDB:ACJ73_07138"/>
<dbReference type="PANTHER" id="PTHR11702:SF31">
    <property type="entry name" value="MITOCHONDRIAL RIBOSOME-ASSOCIATED GTPASE 2"/>
    <property type="match status" value="1"/>
</dbReference>
<keyword evidence="2" id="KW-0342">GTP-binding</keyword>
<dbReference type="PANTHER" id="PTHR11702">
    <property type="entry name" value="DEVELOPMENTALLY REGULATED GTP-BINDING PROTEIN-RELATED"/>
    <property type="match status" value="1"/>
</dbReference>
<dbReference type="InterPro" id="IPR031167">
    <property type="entry name" value="G_OBG"/>
</dbReference>